<dbReference type="AlphaFoldDB" id="A0A2D1U1T8"/>
<gene>
    <name evidence="1" type="ORF">CPT03_03310</name>
</gene>
<organism evidence="1 2">
    <name type="scientific">Pedobacter ginsengisoli</name>
    <dbReference type="NCBI Taxonomy" id="363852"/>
    <lineage>
        <taxon>Bacteria</taxon>
        <taxon>Pseudomonadati</taxon>
        <taxon>Bacteroidota</taxon>
        <taxon>Sphingobacteriia</taxon>
        <taxon>Sphingobacteriales</taxon>
        <taxon>Sphingobacteriaceae</taxon>
        <taxon>Pedobacter</taxon>
    </lineage>
</organism>
<keyword evidence="2" id="KW-1185">Reference proteome</keyword>
<dbReference type="EMBL" id="CP024091">
    <property type="protein sequence ID" value="ATP55559.1"/>
    <property type="molecule type" value="Genomic_DNA"/>
</dbReference>
<dbReference type="KEGG" id="pgs:CPT03_03310"/>
<dbReference type="RefSeq" id="WP_099437507.1">
    <property type="nucleotide sequence ID" value="NZ_CP024091.1"/>
</dbReference>
<accession>A0A2D1U1T8</accession>
<sequence length="176" mass="20289">MGNAIFSQTFLSQYLKDFRLQSETDIYRKKEIIDTWIAMLRSKRLNAVKEEETKSRFILEIFGDVLGFNYKNPSNWLIREELKSKVDATKPDAALGIFHINESGIDNDVQVVIEIKDANTSLDTPQNRKAFNISPVSQAFLYASKMGGNCKWVVVSNFTEIRFYHYSSQGNIRFLT</sequence>
<dbReference type="Proteomes" id="UP000223749">
    <property type="component" value="Chromosome"/>
</dbReference>
<evidence type="ECO:0000313" key="1">
    <source>
        <dbReference type="EMBL" id="ATP55559.1"/>
    </source>
</evidence>
<dbReference type="OrthoDB" id="32195at2"/>
<reference evidence="1 2" key="1">
    <citation type="submission" date="2017-10" db="EMBL/GenBank/DDBJ databases">
        <title>Whole genome of Pedobacter ginsengisoli T01R-27 isolated from tomato rhizosphere.</title>
        <authorList>
            <person name="Weon H.-Y."/>
            <person name="Lee S.A."/>
            <person name="Sang M.K."/>
            <person name="Song J."/>
        </authorList>
    </citation>
    <scope>NUCLEOTIDE SEQUENCE [LARGE SCALE GENOMIC DNA]</scope>
    <source>
        <strain evidence="1 2">T01R-27</strain>
    </source>
</reference>
<evidence type="ECO:0000313" key="2">
    <source>
        <dbReference type="Proteomes" id="UP000223749"/>
    </source>
</evidence>
<proteinExistence type="predicted"/>
<name>A0A2D1U1T8_9SPHI</name>
<protein>
    <recommendedName>
        <fullName evidence="3">Type I restriction enzyme R protein N-terminal domain-containing protein</fullName>
    </recommendedName>
</protein>
<evidence type="ECO:0008006" key="3">
    <source>
        <dbReference type="Google" id="ProtNLM"/>
    </source>
</evidence>